<feature type="transmembrane region" description="Helical" evidence="7">
    <location>
        <begin position="281"/>
        <end position="303"/>
    </location>
</feature>
<dbReference type="PANTHER" id="PTHR30193:SF37">
    <property type="entry name" value="INNER MEMBRANE ABC TRANSPORTER PERMEASE PROTEIN YCJO"/>
    <property type="match status" value="1"/>
</dbReference>
<feature type="transmembrane region" description="Helical" evidence="7">
    <location>
        <begin position="127"/>
        <end position="148"/>
    </location>
</feature>
<keyword evidence="3" id="KW-1003">Cell membrane</keyword>
<dbReference type="RefSeq" id="WP_128629880.1">
    <property type="nucleotide sequence ID" value="NZ_RRCN01000001.1"/>
</dbReference>
<evidence type="ECO:0000256" key="7">
    <source>
        <dbReference type="RuleBase" id="RU363032"/>
    </source>
</evidence>
<dbReference type="InterPro" id="IPR000515">
    <property type="entry name" value="MetI-like"/>
</dbReference>
<comment type="subcellular location">
    <subcellularLocation>
        <location evidence="1 7">Cell membrane</location>
        <topology evidence="1 7">Multi-pass membrane protein</topology>
    </subcellularLocation>
</comment>
<evidence type="ECO:0000256" key="1">
    <source>
        <dbReference type="ARBA" id="ARBA00004651"/>
    </source>
</evidence>
<comment type="similarity">
    <text evidence="7">Belongs to the binding-protein-dependent transport system permease family.</text>
</comment>
<comment type="caution">
    <text evidence="10">The sequence shown here is derived from an EMBL/GenBank/DDBJ whole genome shotgun (WGS) entry which is preliminary data.</text>
</comment>
<keyword evidence="4 7" id="KW-0812">Transmembrane</keyword>
<dbReference type="EMBL" id="RRCN01000001">
    <property type="protein sequence ID" value="RRJ61961.1"/>
    <property type="molecule type" value="Genomic_DNA"/>
</dbReference>
<dbReference type="CDD" id="cd06261">
    <property type="entry name" value="TM_PBP2"/>
    <property type="match status" value="1"/>
</dbReference>
<evidence type="ECO:0000256" key="3">
    <source>
        <dbReference type="ARBA" id="ARBA00022475"/>
    </source>
</evidence>
<dbReference type="SUPFAM" id="SSF161098">
    <property type="entry name" value="MetI-like"/>
    <property type="match status" value="1"/>
</dbReference>
<dbReference type="InterPro" id="IPR035906">
    <property type="entry name" value="MetI-like_sf"/>
</dbReference>
<feature type="domain" description="ABC transmembrane type-1" evidence="9">
    <location>
        <begin position="90"/>
        <end position="302"/>
    </location>
</feature>
<keyword evidence="6 7" id="KW-0472">Membrane</keyword>
<dbReference type="Proteomes" id="UP000267017">
    <property type="component" value="Unassembled WGS sequence"/>
</dbReference>
<evidence type="ECO:0000256" key="4">
    <source>
        <dbReference type="ARBA" id="ARBA00022692"/>
    </source>
</evidence>
<dbReference type="Pfam" id="PF00528">
    <property type="entry name" value="BPD_transp_1"/>
    <property type="match status" value="1"/>
</dbReference>
<reference evidence="10 11" key="1">
    <citation type="submission" date="2018-11" db="EMBL/GenBank/DDBJ databases">
        <title>Genome sequencing of Paenibacillus sp. KCOM 3021 (= ChDC PVNT-B20).</title>
        <authorList>
            <person name="Kook J.-K."/>
            <person name="Park S.-N."/>
            <person name="Lim Y.K."/>
        </authorList>
    </citation>
    <scope>NUCLEOTIDE SEQUENCE [LARGE SCALE GENOMIC DNA]</scope>
    <source>
        <strain evidence="10 11">KCOM 3021</strain>
    </source>
</reference>
<dbReference type="GO" id="GO:0055085">
    <property type="term" value="P:transmembrane transport"/>
    <property type="evidence" value="ECO:0007669"/>
    <property type="project" value="InterPro"/>
</dbReference>
<feature type="transmembrane region" description="Helical" evidence="7">
    <location>
        <begin position="168"/>
        <end position="186"/>
    </location>
</feature>
<dbReference type="PROSITE" id="PS50928">
    <property type="entry name" value="ABC_TM1"/>
    <property type="match status" value="1"/>
</dbReference>
<feature type="transmembrane region" description="Helical" evidence="7">
    <location>
        <begin position="233"/>
        <end position="249"/>
    </location>
</feature>
<keyword evidence="2 7" id="KW-0813">Transport</keyword>
<evidence type="ECO:0000259" key="9">
    <source>
        <dbReference type="PROSITE" id="PS50928"/>
    </source>
</evidence>
<evidence type="ECO:0000313" key="10">
    <source>
        <dbReference type="EMBL" id="RRJ61961.1"/>
    </source>
</evidence>
<protein>
    <submittedName>
        <fullName evidence="10">Sugar ABC transporter permease</fullName>
    </submittedName>
</protein>
<dbReference type="GO" id="GO:0005886">
    <property type="term" value="C:plasma membrane"/>
    <property type="evidence" value="ECO:0007669"/>
    <property type="project" value="UniProtKB-SubCell"/>
</dbReference>
<dbReference type="InterPro" id="IPR051393">
    <property type="entry name" value="ABC_transporter_permease"/>
</dbReference>
<gene>
    <name evidence="10" type="ORF">EHV15_02440</name>
</gene>
<keyword evidence="11" id="KW-1185">Reference proteome</keyword>
<feature type="transmembrane region" description="Helical" evidence="7">
    <location>
        <begin position="94"/>
        <end position="115"/>
    </location>
</feature>
<dbReference type="PANTHER" id="PTHR30193">
    <property type="entry name" value="ABC TRANSPORTER PERMEASE PROTEIN"/>
    <property type="match status" value="1"/>
</dbReference>
<dbReference type="OrthoDB" id="2647177at2"/>
<name>A0A3P3TV04_9BACL</name>
<accession>A0A3P3TV04</accession>
<sequence>MEKTAEREGSPSFRRGQGRRQTFGRHKDAWIAAVILVPMFLFWLVISGFPTLFGFGLGFFEWIGLASSPKFIGFDNFISFFNNPVYTEALWRSVWLGGLVTVITLAAGFGAALLMNMPLMGKGFYRSIWYIPAVTATVATTQVFNIFLDSNNGVINNLLKALGKEPIVWQYSVSWGIFWIVVYSVWKGAGGAALIWLAGLQSVDVSLYEAAEIDGAGRWGKLRYVTLPGLKPIATYIVITNLIAAIQIYEQVLFITNGGPYGQTEVLVFRIYRDGFWDFNLGMAGASSLIMAVIVIVITVLYYNWSTRTDKRTTIPIKPVKKGAGNHAGNVKREV</sequence>
<evidence type="ECO:0000256" key="6">
    <source>
        <dbReference type="ARBA" id="ARBA00023136"/>
    </source>
</evidence>
<keyword evidence="5 7" id="KW-1133">Transmembrane helix</keyword>
<evidence type="ECO:0000256" key="2">
    <source>
        <dbReference type="ARBA" id="ARBA00022448"/>
    </source>
</evidence>
<feature type="transmembrane region" description="Helical" evidence="7">
    <location>
        <begin position="29"/>
        <end position="60"/>
    </location>
</feature>
<dbReference type="Gene3D" id="1.10.3720.10">
    <property type="entry name" value="MetI-like"/>
    <property type="match status" value="1"/>
</dbReference>
<dbReference type="AlphaFoldDB" id="A0A3P3TV04"/>
<evidence type="ECO:0000313" key="11">
    <source>
        <dbReference type="Proteomes" id="UP000267017"/>
    </source>
</evidence>
<evidence type="ECO:0000256" key="5">
    <source>
        <dbReference type="ARBA" id="ARBA00022989"/>
    </source>
</evidence>
<organism evidence="10 11">
    <name type="scientific">Paenibacillus oralis</name>
    <dbReference type="NCBI Taxonomy" id="2490856"/>
    <lineage>
        <taxon>Bacteria</taxon>
        <taxon>Bacillati</taxon>
        <taxon>Bacillota</taxon>
        <taxon>Bacilli</taxon>
        <taxon>Bacillales</taxon>
        <taxon>Paenibacillaceae</taxon>
        <taxon>Paenibacillus</taxon>
    </lineage>
</organism>
<feature type="region of interest" description="Disordered" evidence="8">
    <location>
        <begin position="1"/>
        <end position="20"/>
    </location>
</feature>
<evidence type="ECO:0000256" key="8">
    <source>
        <dbReference type="SAM" id="MobiDB-lite"/>
    </source>
</evidence>
<proteinExistence type="inferred from homology"/>